<dbReference type="eggNOG" id="COG1452">
    <property type="taxonomic scope" value="Bacteria"/>
</dbReference>
<dbReference type="OrthoDB" id="251461at2"/>
<name>Q7UPG7_RHOBA</name>
<keyword evidence="3" id="KW-1185">Reference proteome</keyword>
<dbReference type="InterPro" id="IPR050218">
    <property type="entry name" value="LptD"/>
</dbReference>
<dbReference type="HOGENOM" id="CLU_006026_0_0_0"/>
<accession>Q7UPG7</accession>
<dbReference type="EnsemblBacteria" id="CAD75095">
    <property type="protein sequence ID" value="CAD75095"/>
    <property type="gene ID" value="RB6951"/>
</dbReference>
<dbReference type="Proteomes" id="UP000001025">
    <property type="component" value="Chromosome"/>
</dbReference>
<dbReference type="AlphaFoldDB" id="Q7UPG7"/>
<feature type="compositionally biased region" description="Low complexity" evidence="1">
    <location>
        <begin position="223"/>
        <end position="237"/>
    </location>
</feature>
<proteinExistence type="predicted"/>
<evidence type="ECO:0000313" key="2">
    <source>
        <dbReference type="EMBL" id="CAD75095.1"/>
    </source>
</evidence>
<feature type="region of interest" description="Disordered" evidence="1">
    <location>
        <begin position="214"/>
        <end position="238"/>
    </location>
</feature>
<organism evidence="2 3">
    <name type="scientific">Rhodopirellula baltica (strain DSM 10527 / NCIMB 13988 / SH1)</name>
    <dbReference type="NCBI Taxonomy" id="243090"/>
    <lineage>
        <taxon>Bacteria</taxon>
        <taxon>Pseudomonadati</taxon>
        <taxon>Planctomycetota</taxon>
        <taxon>Planctomycetia</taxon>
        <taxon>Pirellulales</taxon>
        <taxon>Pirellulaceae</taxon>
        <taxon>Rhodopirellula</taxon>
    </lineage>
</organism>
<dbReference type="InParanoid" id="Q7UPG7"/>
<protein>
    <recommendedName>
        <fullName evidence="4">Organic solvent tolerance protein OstA</fullName>
    </recommendedName>
</protein>
<dbReference type="KEGG" id="rba:RB6951"/>
<gene>
    <name evidence="2" type="ordered locus">RB6951</name>
</gene>
<evidence type="ECO:0008006" key="4">
    <source>
        <dbReference type="Google" id="ProtNLM"/>
    </source>
</evidence>
<dbReference type="PANTHER" id="PTHR30189">
    <property type="entry name" value="LPS-ASSEMBLY PROTEIN"/>
    <property type="match status" value="1"/>
</dbReference>
<reference evidence="2 3" key="1">
    <citation type="journal article" date="2003" name="Proc. Natl. Acad. Sci. U.S.A.">
        <title>Complete genome sequence of the marine planctomycete Pirellula sp. strain 1.</title>
        <authorList>
            <person name="Gloeckner F.O."/>
            <person name="Kube M."/>
            <person name="Bauer M."/>
            <person name="Teeling H."/>
            <person name="Lombardot T."/>
            <person name="Ludwig W."/>
            <person name="Gade D."/>
            <person name="Beck A."/>
            <person name="Borzym K."/>
            <person name="Heitmann K."/>
            <person name="Rabus R."/>
            <person name="Schlesner H."/>
            <person name="Amann R."/>
            <person name="Reinhardt R."/>
        </authorList>
    </citation>
    <scope>NUCLEOTIDE SEQUENCE [LARGE SCALE GENOMIC DNA]</scope>
    <source>
        <strain evidence="3">DSM 10527 / NCIMB 13988 / SH1</strain>
    </source>
</reference>
<evidence type="ECO:0000256" key="1">
    <source>
        <dbReference type="SAM" id="MobiDB-lite"/>
    </source>
</evidence>
<dbReference type="PANTHER" id="PTHR30189:SF1">
    <property type="entry name" value="LPS-ASSEMBLY PROTEIN LPTD"/>
    <property type="match status" value="1"/>
</dbReference>
<evidence type="ECO:0000313" key="3">
    <source>
        <dbReference type="Proteomes" id="UP000001025"/>
    </source>
</evidence>
<dbReference type="PATRIC" id="fig|243090.15.peg.3365"/>
<sequence length="1120" mass="123222">MCGQSAFVGSRQDRAIRFALVCEVVPPAFPARADTRLADRFQPFDTLPRPSRETHSPVARLAAAPCRLDRTALTAWIGAVICVLLSLSPASAQQSVEPSVYEVTDVSQTLQLSGDVVNRWHQGDREFTLVRGNVELKFEGKRYEAASIFVALSGKQKELTASLLMDRVTLGPGQTTTQPIVRTVKLESVPIVRAEQYRGRAEISPAWWAKMGIRPDTPSQLAQPSQLGSGSPSPDSQYIQPVQYLEPVMGESNLPSGGLVLDPPVVSNQPPPVQSFQPPVMETSPSVTTMPSITGIGGSPFIVAGGTRAISITSRGSNTPADLQYINRPGTNESVAIGRGGITVTVQDVSARLPSGEIMPLGTVSLSANRIVAWMPRLSDVFQGLQDFKSNDGEIYLEGDIVFQQGDRVIYAESMYYNVTREVGMVLDAETITTIPEYAGTVRLKAEVMQQINRGNFTAIDAAVTSSRMGVPRYWLQSNRLELTQRSTVRADPITGQPIADSEPIITSGGNFVYLGGVPVLAWPRFTTPLRKPTFYLTGADVRNDDIFGSQVLLEWDLFQLLGFTNPPDGVETILLTDYLSERGPAVGTRTTYALPSLFGFGGPASGTYDSYIIKDDGLDVLGQGRRDLQPEETYRGRATLQHRHHLPGDWEFIAEVGYLSDRNFLEQYFESEWDQDADHRTGLRFRKYAGSQMLDIAANFQVNDFFMETEELPTIEHYALGGSIFADTLTWSMHNEIGYKHLQVADVAEDPVIAAGTYTLPGELDREGVVTRTRQEISAPIDAGPVKVIPFAIGEAAHYGEGANGDDVTRLWGGGGLRLNLPMSRVDPTIQSSLLNIRGLAHKIDWSAEYFYADSDTDIDELPYYDPLDDNAQEEFRRVFTGTLFGGTLPPEFDPRNYAFRQGIQRNVTSPSDTVADDLQQLRLGMKHRFQTKRGLPGRERIVDLFRFDMETILYPKEDRDNFGETLGPTMFDAQYNIGDRFTLLSDGYIDFFDNGLRSISAGFRTSRPGLGDLYVGVLSMEGPISSTVLRTSLDYRLNHKWIVSAGNVYDFGETGNVGQTLGLTRVGESFLVQLAANVDAGRDNTSIGFMVEPRFLPSTRLGRLGGQLIPPPGVEGLE</sequence>
<dbReference type="EMBL" id="BX294145">
    <property type="protein sequence ID" value="CAD75095.1"/>
    <property type="molecule type" value="Genomic_DNA"/>
</dbReference>
<dbReference type="STRING" id="243090.RB6951"/>